<dbReference type="AlphaFoldDB" id="A0AAV2S973"/>
<name>A0AAV2S973_MEGNR</name>
<feature type="region of interest" description="Disordered" evidence="1">
    <location>
        <begin position="85"/>
        <end position="133"/>
    </location>
</feature>
<dbReference type="EMBL" id="CAXKWB010054665">
    <property type="protein sequence ID" value="CAL4176049.1"/>
    <property type="molecule type" value="Genomic_DNA"/>
</dbReference>
<comment type="caution">
    <text evidence="2">The sequence shown here is derived from an EMBL/GenBank/DDBJ whole genome shotgun (WGS) entry which is preliminary data.</text>
</comment>
<protein>
    <submittedName>
        <fullName evidence="2">Uncharacterized protein</fullName>
    </submittedName>
</protein>
<sequence length="341" mass="39545">MKENLIYDTGYIPEQYNMGYQIRDHSDYTKLSKQKKNRKHGANTNKHLSPALVAHHHYHGVSDPYSHGYYSDITTYPVNDHYGVIKDKSQDKKQKDKSGGRQQKEDKDSGYLNKFMTLGKKGQKPKNKAKDNDDIYAIPRPSIVASEALQRSALLKNMRQSTGQLGERKGMVNSKSMGNLFVRGRSKEHRSSSSSEEIYESMEEIRNRKTILNFSRKVQLSKLKKTGHPLFDHLRAKSQEDILVNQRPNSAGHHRSSQEEIPTPVWPKADTYSKHAYHYIDDSSDIYSSSNDELDYKPEMIRPRIDMQHVPEYLQDEINDYDNVYSIPRFADSASRKMRYH</sequence>
<dbReference type="Proteomes" id="UP001497623">
    <property type="component" value="Unassembled WGS sequence"/>
</dbReference>
<evidence type="ECO:0000256" key="1">
    <source>
        <dbReference type="SAM" id="MobiDB-lite"/>
    </source>
</evidence>
<accession>A0AAV2S973</accession>
<reference evidence="2 3" key="1">
    <citation type="submission" date="2024-05" db="EMBL/GenBank/DDBJ databases">
        <authorList>
            <person name="Wallberg A."/>
        </authorList>
    </citation>
    <scope>NUCLEOTIDE SEQUENCE [LARGE SCALE GENOMIC DNA]</scope>
</reference>
<organism evidence="2 3">
    <name type="scientific">Meganyctiphanes norvegica</name>
    <name type="common">Northern krill</name>
    <name type="synonym">Thysanopoda norvegica</name>
    <dbReference type="NCBI Taxonomy" id="48144"/>
    <lineage>
        <taxon>Eukaryota</taxon>
        <taxon>Metazoa</taxon>
        <taxon>Ecdysozoa</taxon>
        <taxon>Arthropoda</taxon>
        <taxon>Crustacea</taxon>
        <taxon>Multicrustacea</taxon>
        <taxon>Malacostraca</taxon>
        <taxon>Eumalacostraca</taxon>
        <taxon>Eucarida</taxon>
        <taxon>Euphausiacea</taxon>
        <taxon>Euphausiidae</taxon>
        <taxon>Meganyctiphanes</taxon>
    </lineage>
</organism>
<proteinExistence type="predicted"/>
<keyword evidence="3" id="KW-1185">Reference proteome</keyword>
<feature type="compositionally biased region" description="Basic and acidic residues" evidence="1">
    <location>
        <begin position="85"/>
        <end position="109"/>
    </location>
</feature>
<evidence type="ECO:0000313" key="2">
    <source>
        <dbReference type="EMBL" id="CAL4176049.1"/>
    </source>
</evidence>
<gene>
    <name evidence="2" type="ORF">MNOR_LOCUS34731</name>
</gene>
<evidence type="ECO:0000313" key="3">
    <source>
        <dbReference type="Proteomes" id="UP001497623"/>
    </source>
</evidence>